<dbReference type="InterPro" id="IPR025459">
    <property type="entry name" value="DUF4279"/>
</dbReference>
<dbReference type="EMBL" id="JAXCEY010000013">
    <property type="protein sequence ID" value="MDX9586900.1"/>
    <property type="molecule type" value="Genomic_DNA"/>
</dbReference>
<sequence length="155" mass="17603">MINSQVLKLIFNALLYYLEVRMENHVRLVFTSKNIRPDEISVSIGVEGDQMWAAGDKRSKTNLLETENGLFIESKLPKNLDLMTHIEWMIRTFNGLEDKLLSFSEIPECEIQLTCAVYSNGAPPLNFEKFITHWLGCIGASLDIDLYVSSSVTTN</sequence>
<dbReference type="Pfam" id="PF14106">
    <property type="entry name" value="DUF4279"/>
    <property type="match status" value="1"/>
</dbReference>
<dbReference type="Proteomes" id="UP001274111">
    <property type="component" value="Unassembled WGS sequence"/>
</dbReference>
<comment type="caution">
    <text evidence="1">The sequence shown here is derived from an EMBL/GenBank/DDBJ whole genome shotgun (WGS) entry which is preliminary data.</text>
</comment>
<protein>
    <submittedName>
        <fullName evidence="1">DUF4279 domain-containing protein</fullName>
    </submittedName>
</protein>
<keyword evidence="2" id="KW-1185">Reference proteome</keyword>
<evidence type="ECO:0000313" key="2">
    <source>
        <dbReference type="Proteomes" id="UP001274111"/>
    </source>
</evidence>
<gene>
    <name evidence="1" type="ORF">SLT84_14470</name>
</gene>
<evidence type="ECO:0000313" key="1">
    <source>
        <dbReference type="EMBL" id="MDX9586900.1"/>
    </source>
</evidence>
<dbReference type="RefSeq" id="WP_236120989.1">
    <property type="nucleotide sequence ID" value="NZ_JAINZM010000030.1"/>
</dbReference>
<proteinExistence type="predicted"/>
<accession>A0ABU5B5R2</accession>
<name>A0ABU5B5R2_9PSED</name>
<organism evidence="1 2">
    <name type="scientific">Pseudomonas fragariae</name>
    <name type="common">ex Marin et al. 2024</name>
    <dbReference type="NCBI Taxonomy" id="3080056"/>
    <lineage>
        <taxon>Bacteria</taxon>
        <taxon>Pseudomonadati</taxon>
        <taxon>Pseudomonadota</taxon>
        <taxon>Gammaproteobacteria</taxon>
        <taxon>Pseudomonadales</taxon>
        <taxon>Pseudomonadaceae</taxon>
        <taxon>Pseudomonas</taxon>
    </lineage>
</organism>
<reference evidence="1 2" key="1">
    <citation type="submission" date="2023-11" db="EMBL/GenBank/DDBJ databases">
        <title>Pseudomonas fragariae, a Novel Bacterial Species Causing Leaf Spots on Strawberry (Fragaria x ananassa).</title>
        <authorList>
            <person name="Marin M.V."/>
            <person name="Carvalho R."/>
            <person name="Paret M.L."/>
            <person name="Jones J.B."/>
            <person name="Peres N.A."/>
        </authorList>
    </citation>
    <scope>NUCLEOTIDE SEQUENCE [LARGE SCALE GENOMIC DNA]</scope>
    <source>
        <strain evidence="1 2">19</strain>
    </source>
</reference>